<reference evidence="1" key="1">
    <citation type="submission" date="2018-05" db="EMBL/GenBank/DDBJ databases">
        <authorList>
            <person name="Lanie J.A."/>
            <person name="Ng W.-L."/>
            <person name="Kazmierczak K.M."/>
            <person name="Andrzejewski T.M."/>
            <person name="Davidsen T.M."/>
            <person name="Wayne K.J."/>
            <person name="Tettelin H."/>
            <person name="Glass J.I."/>
            <person name="Rusch D."/>
            <person name="Podicherti R."/>
            <person name="Tsui H.-C.T."/>
            <person name="Winkler M.E."/>
        </authorList>
    </citation>
    <scope>NUCLEOTIDE SEQUENCE</scope>
</reference>
<name>A0A383ADV9_9ZZZZ</name>
<proteinExistence type="predicted"/>
<feature type="non-terminal residue" evidence="1">
    <location>
        <position position="1"/>
    </location>
</feature>
<sequence length="130" mass="15205">EWIPESPKSDLNAKDYLASVETQFKDNKGGSRRLSRSREAQLSFSADFDLSMNRRNHIKEDNAPIDRLILKLEEVSGKPPKRTRPGKRWDVIEILPGVELHVREQHRYMLSRLERVCDHIRHILTGADYE</sequence>
<dbReference type="EMBL" id="UINC01191423">
    <property type="protein sequence ID" value="SVE06066.1"/>
    <property type="molecule type" value="Genomic_DNA"/>
</dbReference>
<organism evidence="1">
    <name type="scientific">marine metagenome</name>
    <dbReference type="NCBI Taxonomy" id="408172"/>
    <lineage>
        <taxon>unclassified sequences</taxon>
        <taxon>metagenomes</taxon>
        <taxon>ecological metagenomes</taxon>
    </lineage>
</organism>
<accession>A0A383ADV9</accession>
<evidence type="ECO:0000313" key="1">
    <source>
        <dbReference type="EMBL" id="SVE06066.1"/>
    </source>
</evidence>
<gene>
    <name evidence="1" type="ORF">METZ01_LOCUS458920</name>
</gene>
<dbReference type="AlphaFoldDB" id="A0A383ADV9"/>
<protein>
    <submittedName>
        <fullName evidence="1">Uncharacterized protein</fullName>
    </submittedName>
</protein>